<comment type="caution">
    <text evidence="1">The sequence shown here is derived from an EMBL/GenBank/DDBJ whole genome shotgun (WGS) entry which is preliminary data.</text>
</comment>
<dbReference type="AlphaFoldDB" id="A0AAV0N6D2"/>
<gene>
    <name evidence="1" type="ORF">LITE_LOCUS31790</name>
</gene>
<protein>
    <submittedName>
        <fullName evidence="1">Uncharacterized protein</fullName>
    </submittedName>
</protein>
<proteinExistence type="predicted"/>
<accession>A0AAV0N6D2</accession>
<evidence type="ECO:0000313" key="1">
    <source>
        <dbReference type="EMBL" id="CAI0453926.1"/>
    </source>
</evidence>
<sequence length="49" mass="5815">RNSNWGRYLGTAVSHRWLVAIASPEIREMTACFRRRMRSANNEFKQSCR</sequence>
<dbReference type="Proteomes" id="UP001154282">
    <property type="component" value="Unassembled WGS sequence"/>
</dbReference>
<reference evidence="1" key="1">
    <citation type="submission" date="2022-08" db="EMBL/GenBank/DDBJ databases">
        <authorList>
            <person name="Gutierrez-Valencia J."/>
        </authorList>
    </citation>
    <scope>NUCLEOTIDE SEQUENCE</scope>
</reference>
<feature type="non-terminal residue" evidence="1">
    <location>
        <position position="1"/>
    </location>
</feature>
<dbReference type="EMBL" id="CAMGYJ010000008">
    <property type="protein sequence ID" value="CAI0453926.1"/>
    <property type="molecule type" value="Genomic_DNA"/>
</dbReference>
<name>A0AAV0N6D2_9ROSI</name>
<keyword evidence="2" id="KW-1185">Reference proteome</keyword>
<organism evidence="1 2">
    <name type="scientific">Linum tenue</name>
    <dbReference type="NCBI Taxonomy" id="586396"/>
    <lineage>
        <taxon>Eukaryota</taxon>
        <taxon>Viridiplantae</taxon>
        <taxon>Streptophyta</taxon>
        <taxon>Embryophyta</taxon>
        <taxon>Tracheophyta</taxon>
        <taxon>Spermatophyta</taxon>
        <taxon>Magnoliopsida</taxon>
        <taxon>eudicotyledons</taxon>
        <taxon>Gunneridae</taxon>
        <taxon>Pentapetalae</taxon>
        <taxon>rosids</taxon>
        <taxon>fabids</taxon>
        <taxon>Malpighiales</taxon>
        <taxon>Linaceae</taxon>
        <taxon>Linum</taxon>
    </lineage>
</organism>
<evidence type="ECO:0000313" key="2">
    <source>
        <dbReference type="Proteomes" id="UP001154282"/>
    </source>
</evidence>